<evidence type="ECO:0000259" key="7">
    <source>
        <dbReference type="PROSITE" id="PS51352"/>
    </source>
</evidence>
<evidence type="ECO:0000313" key="9">
    <source>
        <dbReference type="Proteomes" id="UP000530032"/>
    </source>
</evidence>
<feature type="domain" description="Thioredoxin" evidence="7">
    <location>
        <begin position="328"/>
        <end position="467"/>
    </location>
</feature>
<dbReference type="Gene3D" id="2.60.40.1250">
    <property type="entry name" value="Thiol:disulfide interchange protein DsbD, N-terminal domain"/>
    <property type="match status" value="1"/>
</dbReference>
<feature type="transmembrane region" description="Helical" evidence="5">
    <location>
        <begin position="308"/>
        <end position="325"/>
    </location>
</feature>
<accession>A0A843B6R7</accession>
<dbReference type="InterPro" id="IPR028250">
    <property type="entry name" value="DsbDN"/>
</dbReference>
<gene>
    <name evidence="8" type="ORF">HF327_018585</name>
</gene>
<evidence type="ECO:0000256" key="4">
    <source>
        <dbReference type="SAM" id="MobiDB-lite"/>
    </source>
</evidence>
<dbReference type="GO" id="GO:0042158">
    <property type="term" value="P:lipoprotein biosynthetic process"/>
    <property type="evidence" value="ECO:0007669"/>
    <property type="project" value="InterPro"/>
</dbReference>
<dbReference type="PANTHER" id="PTHR32234">
    <property type="entry name" value="THIOL:DISULFIDE INTERCHANGE PROTEIN DSBD"/>
    <property type="match status" value="1"/>
</dbReference>
<keyword evidence="5" id="KW-0812">Transmembrane</keyword>
<feature type="transmembrane region" description="Helical" evidence="5">
    <location>
        <begin position="279"/>
        <end position="296"/>
    </location>
</feature>
<dbReference type="PROSITE" id="PS51352">
    <property type="entry name" value="THIOREDOXIN_2"/>
    <property type="match status" value="1"/>
</dbReference>
<proteinExistence type="predicted"/>
<dbReference type="Pfam" id="PF01790">
    <property type="entry name" value="LGT"/>
    <property type="match status" value="1"/>
</dbReference>
<dbReference type="SUPFAM" id="SSF52833">
    <property type="entry name" value="Thioredoxin-like"/>
    <property type="match status" value="1"/>
</dbReference>
<keyword evidence="2" id="KW-0201">Cytochrome c-type biogenesis</keyword>
<dbReference type="Proteomes" id="UP000530032">
    <property type="component" value="Unassembled WGS sequence"/>
</dbReference>
<dbReference type="RefSeq" id="WP_198461802.1">
    <property type="nucleotide sequence ID" value="NZ_JABBCQ020000019.1"/>
</dbReference>
<name>A0A843B6R7_9BURK</name>
<dbReference type="Gene3D" id="3.40.30.10">
    <property type="entry name" value="Glutaredoxin"/>
    <property type="match status" value="1"/>
</dbReference>
<evidence type="ECO:0000256" key="2">
    <source>
        <dbReference type="ARBA" id="ARBA00022748"/>
    </source>
</evidence>
<dbReference type="GO" id="GO:0005886">
    <property type="term" value="C:plasma membrane"/>
    <property type="evidence" value="ECO:0007669"/>
    <property type="project" value="InterPro"/>
</dbReference>
<dbReference type="GO" id="GO:0008961">
    <property type="term" value="F:phosphatidylglycerol-prolipoprotein diacylglyceryl transferase activity"/>
    <property type="evidence" value="ECO:0007669"/>
    <property type="project" value="InterPro"/>
</dbReference>
<dbReference type="InterPro" id="IPR036249">
    <property type="entry name" value="Thioredoxin-like_sf"/>
</dbReference>
<evidence type="ECO:0000313" key="8">
    <source>
        <dbReference type="EMBL" id="MBI1626491.1"/>
    </source>
</evidence>
<keyword evidence="6" id="KW-0732">Signal</keyword>
<dbReference type="CDD" id="cd02966">
    <property type="entry name" value="TlpA_like_family"/>
    <property type="match status" value="1"/>
</dbReference>
<dbReference type="GO" id="GO:0017004">
    <property type="term" value="P:cytochrome complex assembly"/>
    <property type="evidence" value="ECO:0007669"/>
    <property type="project" value="UniProtKB-KW"/>
</dbReference>
<evidence type="ECO:0000256" key="1">
    <source>
        <dbReference type="ARBA" id="ARBA00004196"/>
    </source>
</evidence>
<keyword evidence="5" id="KW-0472">Membrane</keyword>
<evidence type="ECO:0000256" key="6">
    <source>
        <dbReference type="SAM" id="SignalP"/>
    </source>
</evidence>
<feature type="signal peptide" evidence="6">
    <location>
        <begin position="1"/>
        <end position="24"/>
    </location>
</feature>
<comment type="subcellular location">
    <subcellularLocation>
        <location evidence="1">Cell envelope</location>
    </subcellularLocation>
</comment>
<feature type="compositionally biased region" description="Basic and acidic residues" evidence="4">
    <location>
        <begin position="471"/>
        <end position="481"/>
    </location>
</feature>
<keyword evidence="5" id="KW-1133">Transmembrane helix</keyword>
<reference evidence="8" key="1">
    <citation type="submission" date="2020-12" db="EMBL/GenBank/DDBJ databases">
        <title>Comamonas sp. nov., isolated from stream water.</title>
        <authorList>
            <person name="Park K.-H."/>
        </authorList>
    </citation>
    <scope>NUCLEOTIDE SEQUENCE</scope>
    <source>
        <strain evidence="8">EJ-4</strain>
    </source>
</reference>
<dbReference type="InterPro" id="IPR013740">
    <property type="entry name" value="Redoxin"/>
</dbReference>
<keyword evidence="9" id="KW-1185">Reference proteome</keyword>
<dbReference type="InterPro" id="IPR017937">
    <property type="entry name" value="Thioredoxin_CS"/>
</dbReference>
<dbReference type="PANTHER" id="PTHR32234:SF0">
    <property type="entry name" value="THIOL:DISULFIDE INTERCHANGE PROTEIN DSBD"/>
    <property type="match status" value="1"/>
</dbReference>
<evidence type="ECO:0000256" key="5">
    <source>
        <dbReference type="SAM" id="Phobius"/>
    </source>
</evidence>
<sequence>MRPRLFASTALLSALLLSGAGAWAQPLGLPSLNSQADSTQGDVLSAEQAFILLPPALSAIKTEDKPEEKQLTLHWQIAPGYYLYRDQIRISDAQGQSLKAEIPQGKTLTDAFFGTVQVFHQQLAVQVALPTRAEQWPLQLQWQGCAEIGVCYPAQQASVTTQQLRLNLDTEPENAAPASAPPQSAAHWLALPPSVLLGPIALPTMALIVFIALFASQWWARRLQLRSGQPVESALLQATIAGLLGARLTYVAQWWPEYGSESTADHLSGLLRMFDIRDGGWNLWAGVLAALFWTLWRSRQQAALRRGSLQALAVGTLILIAGYAMRTWPATQNMPLPRTPFVNAAAQTVDLSSYKGQPLVINLWASWCPPCKREMPVMAQAQKEHPGVRFVWINQGEDAAKVMRYLQTMPLPASQVLLDPQQLASQHWQQRGLPSTYFYDASGQLQGMRMGELSRASLAEHLRGIAPASTKTRDSGPRIQP</sequence>
<dbReference type="Pfam" id="PF08534">
    <property type="entry name" value="Redoxin"/>
    <property type="match status" value="1"/>
</dbReference>
<keyword evidence="3" id="KW-0676">Redox-active center</keyword>
<dbReference type="InterPro" id="IPR013766">
    <property type="entry name" value="Thioredoxin_domain"/>
</dbReference>
<feature type="transmembrane region" description="Helical" evidence="5">
    <location>
        <begin position="235"/>
        <end position="255"/>
    </location>
</feature>
<protein>
    <submittedName>
        <fullName evidence="8">Redoxin family protein</fullName>
    </submittedName>
</protein>
<organism evidence="8 9">
    <name type="scientific">Comamonas suwonensis</name>
    <dbReference type="NCBI Taxonomy" id="2606214"/>
    <lineage>
        <taxon>Bacteria</taxon>
        <taxon>Pseudomonadati</taxon>
        <taxon>Pseudomonadota</taxon>
        <taxon>Betaproteobacteria</taxon>
        <taxon>Burkholderiales</taxon>
        <taxon>Comamonadaceae</taxon>
        <taxon>Comamonas</taxon>
    </lineage>
</organism>
<feature type="transmembrane region" description="Helical" evidence="5">
    <location>
        <begin position="196"/>
        <end position="215"/>
    </location>
</feature>
<dbReference type="GO" id="GO:0030313">
    <property type="term" value="C:cell envelope"/>
    <property type="evidence" value="ECO:0007669"/>
    <property type="project" value="UniProtKB-SubCell"/>
</dbReference>
<dbReference type="GO" id="GO:0015035">
    <property type="term" value="F:protein-disulfide reductase activity"/>
    <property type="evidence" value="ECO:0007669"/>
    <property type="project" value="TreeGrafter"/>
</dbReference>
<dbReference type="SUPFAM" id="SSF74863">
    <property type="entry name" value="Thiol:disulfide interchange protein DsbD, N-terminal domain (DsbD-alpha)"/>
    <property type="match status" value="1"/>
</dbReference>
<dbReference type="GO" id="GO:0045454">
    <property type="term" value="P:cell redox homeostasis"/>
    <property type="evidence" value="ECO:0007669"/>
    <property type="project" value="TreeGrafter"/>
</dbReference>
<comment type="caution">
    <text evidence="8">The sequence shown here is derived from an EMBL/GenBank/DDBJ whole genome shotgun (WGS) entry which is preliminary data.</text>
</comment>
<dbReference type="InterPro" id="IPR001640">
    <property type="entry name" value="Lgt"/>
</dbReference>
<dbReference type="PROSITE" id="PS00194">
    <property type="entry name" value="THIOREDOXIN_1"/>
    <property type="match status" value="1"/>
</dbReference>
<evidence type="ECO:0000256" key="3">
    <source>
        <dbReference type="ARBA" id="ARBA00023284"/>
    </source>
</evidence>
<dbReference type="Pfam" id="PF11412">
    <property type="entry name" value="DsbD_N"/>
    <property type="match status" value="1"/>
</dbReference>
<dbReference type="InterPro" id="IPR036929">
    <property type="entry name" value="DsbDN_sf"/>
</dbReference>
<feature type="chain" id="PRO_5032320431" evidence="6">
    <location>
        <begin position="25"/>
        <end position="481"/>
    </location>
</feature>
<feature type="region of interest" description="Disordered" evidence="4">
    <location>
        <begin position="462"/>
        <end position="481"/>
    </location>
</feature>
<dbReference type="AlphaFoldDB" id="A0A843B6R7"/>
<dbReference type="EMBL" id="JABBCQ020000019">
    <property type="protein sequence ID" value="MBI1626491.1"/>
    <property type="molecule type" value="Genomic_DNA"/>
</dbReference>